<protein>
    <submittedName>
        <fullName evidence="1">Uncharacterized protein</fullName>
    </submittedName>
</protein>
<comment type="caution">
    <text evidence="1">The sequence shown here is derived from an EMBL/GenBank/DDBJ whole genome shotgun (WGS) entry which is preliminary data.</text>
</comment>
<reference evidence="1 2" key="1">
    <citation type="submission" date="2019-12" db="EMBL/GenBank/DDBJ databases">
        <title>Chitinophaga sp. strain ysch24 (GDMCC 1.1355), whole genome shotgun sequence.</title>
        <authorList>
            <person name="Zhang X."/>
        </authorList>
    </citation>
    <scope>NUCLEOTIDE SEQUENCE [LARGE SCALE GENOMIC DNA]</scope>
    <source>
        <strain evidence="2">ysch24</strain>
    </source>
</reference>
<organism evidence="1 2">
    <name type="scientific">Chitinophaga tropicalis</name>
    <dbReference type="NCBI Taxonomy" id="2683588"/>
    <lineage>
        <taxon>Bacteria</taxon>
        <taxon>Pseudomonadati</taxon>
        <taxon>Bacteroidota</taxon>
        <taxon>Chitinophagia</taxon>
        <taxon>Chitinophagales</taxon>
        <taxon>Chitinophagaceae</taxon>
        <taxon>Chitinophaga</taxon>
    </lineage>
</organism>
<evidence type="ECO:0000313" key="2">
    <source>
        <dbReference type="Proteomes" id="UP000461730"/>
    </source>
</evidence>
<accession>A0A7K1U3L4</accession>
<evidence type="ECO:0000313" key="1">
    <source>
        <dbReference type="EMBL" id="MVT08941.1"/>
    </source>
</evidence>
<dbReference type="EMBL" id="WRXN01000004">
    <property type="protein sequence ID" value="MVT08941.1"/>
    <property type="molecule type" value="Genomic_DNA"/>
</dbReference>
<name>A0A7K1U3L4_9BACT</name>
<dbReference type="RefSeq" id="WP_157306358.1">
    <property type="nucleotide sequence ID" value="NZ_WRXN01000004.1"/>
</dbReference>
<dbReference type="AlphaFoldDB" id="A0A7K1U3L4"/>
<sequence>MKMYLENLKLDLLNRWKRAFDELSLLENHKENIVSEKYIPGYGYSLEDYGTPYFLQQGDKIFPQATVREIGDYHYYGFTTDGLPCYTSFRHTYNNINWAGYYDYSDSLVEYVEYCINTGIPSCIKRIQYRDGEKISYQSLSIDSRGSVPLREDLSREEAIEYILNAAYFLSYDVEVFHRKEGEITKAEGLAMHPGLEEYHYQKLYKYDTGGELAEIRTVHENGQSQLSYVRMDKAIDIRQLIADLADEMAIAIVDELEAKQVDVPLTLLELTYRSASRYIPLLSPRSLAFTDEINRKYEDEDVFDLIFLATELDQPYLEINPARFERSLTQFMQVVRREGKWDMANAMIRKVAHTLTTTKLLQRIPVGKEFAAYAVDWETDVEEFEDILRECGTDPKVITAWKERGWL</sequence>
<proteinExistence type="predicted"/>
<gene>
    <name evidence="1" type="ORF">GO493_11775</name>
</gene>
<dbReference type="Proteomes" id="UP000461730">
    <property type="component" value="Unassembled WGS sequence"/>
</dbReference>
<keyword evidence="2" id="KW-1185">Reference proteome</keyword>